<dbReference type="InterPro" id="IPR027409">
    <property type="entry name" value="GroEL-like_apical_dom_sf"/>
</dbReference>
<dbReference type="RefSeq" id="WP_322498712.1">
    <property type="nucleotide sequence ID" value="NZ_JARGYU010000002.1"/>
</dbReference>
<dbReference type="GO" id="GO:0042026">
    <property type="term" value="P:protein refolding"/>
    <property type="evidence" value="ECO:0007669"/>
    <property type="project" value="UniProtKB-UniRule"/>
</dbReference>
<dbReference type="SUPFAM" id="SSF48592">
    <property type="entry name" value="GroEL equatorial domain-like"/>
    <property type="match status" value="1"/>
</dbReference>
<organism evidence="9 10">
    <name type="scientific">Lyticum sinuosum</name>
    <dbReference type="NCBI Taxonomy" id="1332059"/>
    <lineage>
        <taxon>Bacteria</taxon>
        <taxon>Pseudomonadati</taxon>
        <taxon>Pseudomonadota</taxon>
        <taxon>Alphaproteobacteria</taxon>
        <taxon>Rickettsiales</taxon>
        <taxon>Lyticum</taxon>
    </lineage>
</organism>
<keyword evidence="5 6" id="KW-0413">Isomerase</keyword>
<gene>
    <name evidence="6" type="primary">groEL</name>
    <name evidence="6" type="synonym">groL</name>
    <name evidence="9" type="ORF">Lyticum_00453</name>
</gene>
<dbReference type="SUPFAM" id="SSF52029">
    <property type="entry name" value="GroEL apical domain-like"/>
    <property type="match status" value="1"/>
</dbReference>
<dbReference type="Gene3D" id="3.50.7.10">
    <property type="entry name" value="GroEL"/>
    <property type="match status" value="1"/>
</dbReference>
<dbReference type="PRINTS" id="PR00298">
    <property type="entry name" value="CHAPERONIN60"/>
</dbReference>
<evidence type="ECO:0000313" key="10">
    <source>
        <dbReference type="Proteomes" id="UP001289135"/>
    </source>
</evidence>
<keyword evidence="3 6" id="KW-0067">ATP-binding</keyword>
<keyword evidence="2 6" id="KW-0547">Nucleotide-binding</keyword>
<dbReference type="GO" id="GO:0005524">
    <property type="term" value="F:ATP binding"/>
    <property type="evidence" value="ECO:0007669"/>
    <property type="project" value="UniProtKB-UniRule"/>
</dbReference>
<feature type="binding site" evidence="6">
    <location>
        <begin position="30"/>
        <end position="33"/>
    </location>
    <ligand>
        <name>ATP</name>
        <dbReference type="ChEBI" id="CHEBI:30616"/>
    </ligand>
</feature>
<feature type="binding site" evidence="6">
    <location>
        <begin position="87"/>
        <end position="91"/>
    </location>
    <ligand>
        <name>ATP</name>
        <dbReference type="ChEBI" id="CHEBI:30616"/>
    </ligand>
</feature>
<evidence type="ECO:0000256" key="1">
    <source>
        <dbReference type="ARBA" id="ARBA00006607"/>
    </source>
</evidence>
<dbReference type="NCBIfam" id="TIGR02348">
    <property type="entry name" value="GroEL"/>
    <property type="match status" value="1"/>
</dbReference>
<comment type="function">
    <text evidence="6 8">Together with its co-chaperonin GroES, plays an essential role in assisting protein folding. The GroEL-GroES system forms a nano-cage that allows encapsulation of the non-native substrate proteins and provides a physical environment optimized to promote and accelerate protein folding.</text>
</comment>
<evidence type="ECO:0000256" key="6">
    <source>
        <dbReference type="HAMAP-Rule" id="MF_00600"/>
    </source>
</evidence>
<evidence type="ECO:0000256" key="4">
    <source>
        <dbReference type="ARBA" id="ARBA00023186"/>
    </source>
</evidence>
<dbReference type="Gene3D" id="1.10.560.10">
    <property type="entry name" value="GroEL-like equatorial domain"/>
    <property type="match status" value="1"/>
</dbReference>
<dbReference type="InterPro" id="IPR027413">
    <property type="entry name" value="GROEL-like_equatorial_sf"/>
</dbReference>
<dbReference type="InterPro" id="IPR027410">
    <property type="entry name" value="TCP-1-like_intermed_sf"/>
</dbReference>
<protein>
    <recommendedName>
        <fullName evidence="6">Chaperonin GroEL</fullName>
        <ecNumber evidence="6">5.6.1.7</ecNumber>
    </recommendedName>
    <alternativeName>
        <fullName evidence="6">60 kDa chaperonin</fullName>
    </alternativeName>
    <alternativeName>
        <fullName evidence="6">Chaperonin-60</fullName>
        <shortName evidence="6">Cpn60</shortName>
    </alternativeName>
</protein>
<dbReference type="Gene3D" id="3.30.260.10">
    <property type="entry name" value="TCP-1-like chaperonin intermediate domain"/>
    <property type="match status" value="1"/>
</dbReference>
<sequence length="552" mass="57999">MSGKEIVSGNEARKQIMNGVNRLCSIVEVTLGPSGMCVALDSKFGQPKVTKDGVTVAKSVESKNRLENIGIQIVKAAASKANDTAGDGTTTATVLAGAMAAEGFKAVSSGVSPVDIAKGIDKGIKSAIEYIKSISRKASDSSDIVKVATISANGDQEIGNILASAFEKVGNDGVVTVEEAKGNEMELEVVEGMHFDRGYLSPYFVTNSEKMTVEMERPLILLVEKKISNIQDILPLLEGVVQSGRQLLIIAEDVDGDALATLVINKLRGGLKVAAVKAPGFGDRRKAMQEDIAILVGAQLVSEEVGRTLKNTTLEHLGTAQKVTISKDNTTIVVGNANTTKDAVAKRCAQIRHQIQESTSDYDKEKLEERLAKLAGGVAVVKVGGTTEVEVKEKKDRVDDAKNATRAAIEEGIVAGGGVTLLYASKALDSIKAANPAEEAGIRVVKKALRAPILRILTNAGIENSASIADKLLEKGDSNMLYDARKMQYVSANEGIIDPAKVVRVALESAGSVAISLLTTEGAIVDLPEEKHTPSMPGGGMGGMGGMGDMDF</sequence>
<evidence type="ECO:0000256" key="5">
    <source>
        <dbReference type="ARBA" id="ARBA00023235"/>
    </source>
</evidence>
<keyword evidence="4 6" id="KW-0143">Chaperone</keyword>
<dbReference type="GO" id="GO:0005737">
    <property type="term" value="C:cytoplasm"/>
    <property type="evidence" value="ECO:0007669"/>
    <property type="project" value="UniProtKB-SubCell"/>
</dbReference>
<evidence type="ECO:0000313" key="9">
    <source>
        <dbReference type="EMBL" id="MDZ5761283.1"/>
    </source>
</evidence>
<evidence type="ECO:0000256" key="8">
    <source>
        <dbReference type="RuleBase" id="RU000419"/>
    </source>
</evidence>
<accession>A0AAE5AHL7</accession>
<dbReference type="GO" id="GO:0140662">
    <property type="term" value="F:ATP-dependent protein folding chaperone"/>
    <property type="evidence" value="ECO:0007669"/>
    <property type="project" value="InterPro"/>
</dbReference>
<comment type="subcellular location">
    <subcellularLocation>
        <location evidence="6">Cytoplasm</location>
    </subcellularLocation>
</comment>
<feature type="binding site" evidence="6">
    <location>
        <position position="498"/>
    </location>
    <ligand>
        <name>ATP</name>
        <dbReference type="ChEBI" id="CHEBI:30616"/>
    </ligand>
</feature>
<comment type="caution">
    <text evidence="9">The sequence shown here is derived from an EMBL/GenBank/DDBJ whole genome shotgun (WGS) entry which is preliminary data.</text>
</comment>
<dbReference type="NCBIfam" id="NF009487">
    <property type="entry name" value="PRK12849.1"/>
    <property type="match status" value="1"/>
</dbReference>
<dbReference type="SUPFAM" id="SSF54849">
    <property type="entry name" value="GroEL-intermediate domain like"/>
    <property type="match status" value="1"/>
</dbReference>
<keyword evidence="6" id="KW-0963">Cytoplasm</keyword>
<feature type="binding site" evidence="6">
    <location>
        <position position="417"/>
    </location>
    <ligand>
        <name>ATP</name>
        <dbReference type="ChEBI" id="CHEBI:30616"/>
    </ligand>
</feature>
<keyword evidence="10" id="KW-1185">Reference proteome</keyword>
<name>A0AAE5AHL7_9RICK</name>
<evidence type="ECO:0000256" key="2">
    <source>
        <dbReference type="ARBA" id="ARBA00022741"/>
    </source>
</evidence>
<dbReference type="EMBL" id="JARGYU010000002">
    <property type="protein sequence ID" value="MDZ5761283.1"/>
    <property type="molecule type" value="Genomic_DNA"/>
</dbReference>
<evidence type="ECO:0000256" key="3">
    <source>
        <dbReference type="ARBA" id="ARBA00022840"/>
    </source>
</evidence>
<dbReference type="NCBIfam" id="NF009489">
    <property type="entry name" value="PRK12851.1"/>
    <property type="match status" value="1"/>
</dbReference>
<dbReference type="PANTHER" id="PTHR45633">
    <property type="entry name" value="60 KDA HEAT SHOCK PROTEIN, MITOCHONDRIAL"/>
    <property type="match status" value="1"/>
</dbReference>
<dbReference type="Pfam" id="PF00118">
    <property type="entry name" value="Cpn60_TCP1"/>
    <property type="match status" value="1"/>
</dbReference>
<dbReference type="InterPro" id="IPR018370">
    <property type="entry name" value="Chaperonin_Cpn60_CS"/>
</dbReference>
<comment type="subunit">
    <text evidence="6 8">Forms a cylinder of 14 subunits composed of two heptameric rings stacked back-to-back. Interacts with the co-chaperonin GroES.</text>
</comment>
<dbReference type="NCBIfam" id="NF009488">
    <property type="entry name" value="PRK12850.1"/>
    <property type="match status" value="1"/>
</dbReference>
<comment type="caution">
    <text evidence="6">Lacks conserved residue(s) required for the propagation of feature annotation.</text>
</comment>
<evidence type="ECO:0000256" key="7">
    <source>
        <dbReference type="RuleBase" id="RU000418"/>
    </source>
</evidence>
<dbReference type="InterPro" id="IPR001844">
    <property type="entry name" value="Cpn60/GroEL"/>
</dbReference>
<dbReference type="EC" id="5.6.1.7" evidence="6"/>
<dbReference type="HAMAP" id="MF_00600">
    <property type="entry name" value="CH60"/>
    <property type="match status" value="1"/>
</dbReference>
<dbReference type="PROSITE" id="PS00296">
    <property type="entry name" value="CHAPERONINS_CPN60"/>
    <property type="match status" value="1"/>
</dbReference>
<dbReference type="AlphaFoldDB" id="A0AAE5AHL7"/>
<dbReference type="FunFam" id="3.50.7.10:FF:000001">
    <property type="entry name" value="60 kDa chaperonin"/>
    <property type="match status" value="1"/>
</dbReference>
<dbReference type="CDD" id="cd03344">
    <property type="entry name" value="GroEL"/>
    <property type="match status" value="1"/>
</dbReference>
<proteinExistence type="inferred from homology"/>
<dbReference type="Proteomes" id="UP001289135">
    <property type="component" value="Unassembled WGS sequence"/>
</dbReference>
<feature type="binding site" evidence="6">
    <location>
        <position position="51"/>
    </location>
    <ligand>
        <name>ATP</name>
        <dbReference type="ChEBI" id="CHEBI:30616"/>
    </ligand>
</feature>
<comment type="similarity">
    <text evidence="1 6 7">Belongs to the chaperonin (HSP60) family.</text>
</comment>
<dbReference type="InterPro" id="IPR002423">
    <property type="entry name" value="Cpn60/GroEL/TCP-1"/>
</dbReference>
<dbReference type="GO" id="GO:0016853">
    <property type="term" value="F:isomerase activity"/>
    <property type="evidence" value="ECO:0007669"/>
    <property type="project" value="UniProtKB-KW"/>
</dbReference>
<dbReference type="NCBIfam" id="NF000592">
    <property type="entry name" value="PRK00013.1"/>
    <property type="match status" value="1"/>
</dbReference>
<dbReference type="GO" id="GO:0051082">
    <property type="term" value="F:unfolded protein binding"/>
    <property type="evidence" value="ECO:0007669"/>
    <property type="project" value="UniProtKB-UniRule"/>
</dbReference>
<reference evidence="9" key="1">
    <citation type="submission" date="2023-02" db="EMBL/GenBank/DDBJ databases">
        <title>Host association and intracellularity evolved multiple times independently in the Rickettsiales.</title>
        <authorList>
            <person name="Castelli M."/>
            <person name="Nardi T."/>
            <person name="Gammuto L."/>
            <person name="Bellinzona G."/>
            <person name="Sabaneyeva E."/>
            <person name="Potekhin A."/>
            <person name="Serra V."/>
            <person name="Petroni G."/>
            <person name="Sassera D."/>
        </authorList>
    </citation>
    <scope>NUCLEOTIDE SEQUENCE</scope>
    <source>
        <strain evidence="9">USBL-36I1</strain>
    </source>
</reference>